<dbReference type="EMBL" id="JAVIJP010000053">
    <property type="protein sequence ID" value="KAL3624786.1"/>
    <property type="molecule type" value="Genomic_DNA"/>
</dbReference>
<protein>
    <submittedName>
        <fullName evidence="1">Uncharacterized protein</fullName>
    </submittedName>
</protein>
<gene>
    <name evidence="1" type="ORF">CASFOL_031454</name>
</gene>
<dbReference type="Proteomes" id="UP001632038">
    <property type="component" value="Unassembled WGS sequence"/>
</dbReference>
<dbReference type="InterPro" id="IPR016159">
    <property type="entry name" value="Cullin_repeat-like_dom_sf"/>
</dbReference>
<dbReference type="SUPFAM" id="SSF74788">
    <property type="entry name" value="Cullin repeat-like"/>
    <property type="match status" value="1"/>
</dbReference>
<dbReference type="AlphaFoldDB" id="A0ABD3C4R1"/>
<keyword evidence="2" id="KW-1185">Reference proteome</keyword>
<accession>A0ABD3C4R1</accession>
<name>A0ABD3C4R1_9LAMI</name>
<sequence length="151" mass="17158">MKIRANIQISAKPTLPTNFEENTWATLKSAIGAIFLKQPNPCDLEKLYQAVNDLYVDDPWYSFVPRSHIREANTKRALVVGHGLAAFPQTYFFSFGGGAQNRVWSSENDREGEVVNRTLLNHLLKMFTALGIYPESFEKPFLEGSFMQLKV</sequence>
<organism evidence="1 2">
    <name type="scientific">Castilleja foliolosa</name>
    <dbReference type="NCBI Taxonomy" id="1961234"/>
    <lineage>
        <taxon>Eukaryota</taxon>
        <taxon>Viridiplantae</taxon>
        <taxon>Streptophyta</taxon>
        <taxon>Embryophyta</taxon>
        <taxon>Tracheophyta</taxon>
        <taxon>Spermatophyta</taxon>
        <taxon>Magnoliopsida</taxon>
        <taxon>eudicotyledons</taxon>
        <taxon>Gunneridae</taxon>
        <taxon>Pentapetalae</taxon>
        <taxon>asterids</taxon>
        <taxon>lamiids</taxon>
        <taxon>Lamiales</taxon>
        <taxon>Orobanchaceae</taxon>
        <taxon>Pedicularideae</taxon>
        <taxon>Castillejinae</taxon>
        <taxon>Castilleja</taxon>
    </lineage>
</organism>
<evidence type="ECO:0000313" key="1">
    <source>
        <dbReference type="EMBL" id="KAL3624786.1"/>
    </source>
</evidence>
<reference evidence="2" key="1">
    <citation type="journal article" date="2024" name="IScience">
        <title>Strigolactones Initiate the Formation of Haustorium-like Structures in Castilleja.</title>
        <authorList>
            <person name="Buerger M."/>
            <person name="Peterson D."/>
            <person name="Chory J."/>
        </authorList>
    </citation>
    <scope>NUCLEOTIDE SEQUENCE [LARGE SCALE GENOMIC DNA]</scope>
</reference>
<proteinExistence type="predicted"/>
<comment type="caution">
    <text evidence="1">The sequence shown here is derived from an EMBL/GenBank/DDBJ whole genome shotgun (WGS) entry which is preliminary data.</text>
</comment>
<dbReference type="Gene3D" id="1.20.1310.10">
    <property type="entry name" value="Cullin Repeats"/>
    <property type="match status" value="2"/>
</dbReference>
<evidence type="ECO:0000313" key="2">
    <source>
        <dbReference type="Proteomes" id="UP001632038"/>
    </source>
</evidence>